<dbReference type="InterPro" id="IPR051448">
    <property type="entry name" value="CdaR-like_regulators"/>
</dbReference>
<organism evidence="2">
    <name type="scientific">Kribbella sp. HUAS MG21</name>
    <dbReference type="NCBI Taxonomy" id="3160966"/>
    <lineage>
        <taxon>Bacteria</taxon>
        <taxon>Bacillati</taxon>
        <taxon>Actinomycetota</taxon>
        <taxon>Actinomycetes</taxon>
        <taxon>Propionibacteriales</taxon>
        <taxon>Kribbellaceae</taxon>
        <taxon>Kribbella</taxon>
    </lineage>
</organism>
<evidence type="ECO:0000313" key="2">
    <source>
        <dbReference type="EMBL" id="XBV25068.1"/>
    </source>
</evidence>
<feature type="domain" description="PucR C-terminal helix-turn-helix" evidence="1">
    <location>
        <begin position="433"/>
        <end position="491"/>
    </location>
</feature>
<dbReference type="AlphaFoldDB" id="A0AAU7TDT8"/>
<dbReference type="EMBL" id="CP158165">
    <property type="protein sequence ID" value="XBV25068.1"/>
    <property type="molecule type" value="Genomic_DNA"/>
</dbReference>
<sequence length="500" mass="53449">MASTVAVLADLHEHLTFVTPDHEPYDVSHVAVLDGSGTPQPGALVAAVGVRSDDARLTLLRSLADVPVAGVVFAGPWTSAISDAVAQLKVTVGVLHEGASWAGFIAAAHSALHGPPSGPEDPADQTQRLFQLTDQVAELLEAALIVEDDKRQVVAHSSTGGPHDAARTRTILGRQMPPDFVSRLRATGAFRRLTSSDEPFVVPAVAPDFLQRIVIPLRLGPEAVGSIWAIRDQELDDELRARLLPLTRELSVCLLRLRAQEDLSTRYSVERVRAALNGTEPDADLVLPGDATRVVALGPGDGTSPLDELSVWRAMLRRHSWAYPILTEIDGTVFALVTDGSGPGSWEWLRSIGGDTGLGAVSASRPARSPADLPARRVEAAEVAEAAIDAGLAVASYQDVWSSVVLRKVHRAVPADVHDEVRALLGIDARGDLAGTLGAWLLAWGDYAQAAVALDVHPNTVRLRMRRILELLPTIDLDEPSQRLALTLVLTARSARSQRP</sequence>
<dbReference type="PANTHER" id="PTHR33744:SF17">
    <property type="entry name" value="CONSERVED PROTEIN"/>
    <property type="match status" value="1"/>
</dbReference>
<dbReference type="InterPro" id="IPR025736">
    <property type="entry name" value="PucR_C-HTH_dom"/>
</dbReference>
<dbReference type="InterPro" id="IPR042070">
    <property type="entry name" value="PucR_C-HTH_sf"/>
</dbReference>
<dbReference type="PANTHER" id="PTHR33744">
    <property type="entry name" value="CARBOHYDRATE DIACID REGULATOR"/>
    <property type="match status" value="1"/>
</dbReference>
<evidence type="ECO:0000259" key="1">
    <source>
        <dbReference type="Pfam" id="PF13556"/>
    </source>
</evidence>
<accession>A0AAU7TDT8</accession>
<protein>
    <submittedName>
        <fullName evidence="2">Helix-turn-helix domain-containing protein</fullName>
    </submittedName>
</protein>
<dbReference type="RefSeq" id="WP_350277883.1">
    <property type="nucleotide sequence ID" value="NZ_CP158165.1"/>
</dbReference>
<dbReference type="Gene3D" id="1.10.10.2840">
    <property type="entry name" value="PucR C-terminal helix-turn-helix domain"/>
    <property type="match status" value="1"/>
</dbReference>
<reference evidence="2" key="1">
    <citation type="submission" date="2024-06" db="EMBL/GenBank/DDBJ databases">
        <title>Kribbella sp. strain HUAS MG21 genome sequences.</title>
        <authorList>
            <person name="Mo P."/>
        </authorList>
    </citation>
    <scope>NUCLEOTIDE SEQUENCE</scope>
    <source>
        <strain evidence="2">HUAS MG21</strain>
    </source>
</reference>
<dbReference type="Pfam" id="PF13556">
    <property type="entry name" value="HTH_30"/>
    <property type="match status" value="1"/>
</dbReference>
<name>A0AAU7TDT8_9ACTN</name>
<gene>
    <name evidence="2" type="ORF">ABN611_01360</name>
</gene>
<proteinExistence type="predicted"/>